<dbReference type="GO" id="GO:0005886">
    <property type="term" value="C:plasma membrane"/>
    <property type="evidence" value="ECO:0007669"/>
    <property type="project" value="UniProtKB-SubCell"/>
</dbReference>
<evidence type="ECO:0000313" key="8">
    <source>
        <dbReference type="EMBL" id="RWY50186.1"/>
    </source>
</evidence>
<comment type="subcellular location">
    <subcellularLocation>
        <location evidence="1">Cell membrane</location>
        <topology evidence="1">Multi-pass membrane protein</topology>
    </subcellularLocation>
</comment>
<feature type="transmembrane region" description="Helical" evidence="6">
    <location>
        <begin position="39"/>
        <end position="57"/>
    </location>
</feature>
<keyword evidence="3 6" id="KW-0812">Transmembrane</keyword>
<dbReference type="OrthoDB" id="745212at2"/>
<dbReference type="RefSeq" id="WP_128534917.1">
    <property type="nucleotide sequence ID" value="NZ_SBIW01000007.1"/>
</dbReference>
<evidence type="ECO:0000313" key="9">
    <source>
        <dbReference type="Proteomes" id="UP000286701"/>
    </source>
</evidence>
<evidence type="ECO:0000256" key="5">
    <source>
        <dbReference type="ARBA" id="ARBA00023136"/>
    </source>
</evidence>
<accession>A0A444MLS1</accession>
<dbReference type="PANTHER" id="PTHR32309:SF31">
    <property type="entry name" value="CAPSULAR EXOPOLYSACCHARIDE FAMILY"/>
    <property type="match status" value="1"/>
</dbReference>
<keyword evidence="2" id="KW-1003">Cell membrane</keyword>
<dbReference type="AlphaFoldDB" id="A0A444MLS1"/>
<evidence type="ECO:0000256" key="3">
    <source>
        <dbReference type="ARBA" id="ARBA00022692"/>
    </source>
</evidence>
<dbReference type="InterPro" id="IPR050445">
    <property type="entry name" value="Bact_polysacc_biosynth/exp"/>
</dbReference>
<dbReference type="PANTHER" id="PTHR32309">
    <property type="entry name" value="TYROSINE-PROTEIN KINASE"/>
    <property type="match status" value="1"/>
</dbReference>
<dbReference type="Pfam" id="PF02706">
    <property type="entry name" value="Wzz"/>
    <property type="match status" value="1"/>
</dbReference>
<feature type="transmembrane region" description="Helical" evidence="6">
    <location>
        <begin position="331"/>
        <end position="350"/>
    </location>
</feature>
<keyword evidence="9" id="KW-1185">Reference proteome</keyword>
<evidence type="ECO:0000256" key="4">
    <source>
        <dbReference type="ARBA" id="ARBA00022989"/>
    </source>
</evidence>
<evidence type="ECO:0000256" key="1">
    <source>
        <dbReference type="ARBA" id="ARBA00004651"/>
    </source>
</evidence>
<organism evidence="8 9">
    <name type="scientific">Mucilaginibacter gilvus</name>
    <dbReference type="NCBI Taxonomy" id="2305909"/>
    <lineage>
        <taxon>Bacteria</taxon>
        <taxon>Pseudomonadati</taxon>
        <taxon>Bacteroidota</taxon>
        <taxon>Sphingobacteriia</taxon>
        <taxon>Sphingobacteriales</taxon>
        <taxon>Sphingobacteriaceae</taxon>
        <taxon>Mucilaginibacter</taxon>
    </lineage>
</organism>
<evidence type="ECO:0000256" key="6">
    <source>
        <dbReference type="SAM" id="Phobius"/>
    </source>
</evidence>
<proteinExistence type="predicted"/>
<comment type="caution">
    <text evidence="8">The sequence shown here is derived from an EMBL/GenBank/DDBJ whole genome shotgun (WGS) entry which is preliminary data.</text>
</comment>
<reference evidence="8 9" key="1">
    <citation type="submission" date="2019-01" db="EMBL/GenBank/DDBJ databases">
        <title>Mucilaginibacter antarcticum sp. nov., isolated from antarctic soil.</title>
        <authorList>
            <person name="Yan Y.-Q."/>
            <person name="Du Z.-J."/>
        </authorList>
    </citation>
    <scope>NUCLEOTIDE SEQUENCE [LARGE SCALE GENOMIC DNA]</scope>
    <source>
        <strain evidence="8 9">F01003</strain>
    </source>
</reference>
<gene>
    <name evidence="8" type="ORF">EPL05_15660</name>
</gene>
<name>A0A444MLS1_9SPHI</name>
<dbReference type="Proteomes" id="UP000286701">
    <property type="component" value="Unassembled WGS sequence"/>
</dbReference>
<evidence type="ECO:0000256" key="2">
    <source>
        <dbReference type="ARBA" id="ARBA00022475"/>
    </source>
</evidence>
<feature type="domain" description="Polysaccharide chain length determinant N-terminal" evidence="7">
    <location>
        <begin position="30"/>
        <end position="118"/>
    </location>
</feature>
<sequence length="360" mass="39329">MQEQPLILTDNTGEDEISLKALINKGNAGLKHLRSKWPIILLFGLFGALLGGAYAHFKKPVYTATSTFVLEEPGKGGGLAQLSGLASLAGIDVGGGGGGIFQGDNILELYKSRVMIEKTLLSPVELNGKMQLLIDRYIASNKLEERWKEKDGITNFSFNQDPAKFSRWQDSIISDIVMNFNKKVLVVDKIDKKLSILKVDIITNDELFAKAFNSKLVETVNDFYTQTKTKKSVQNVNVLQHQADSVKRVLGYSISGVASALDAAPNANPALLSLRVPSQKKQVDVQASGAIYSEIVKNLEVAKISLRQETPLIQVIDQPVLPLPKTELGTVKAIVIGFVLGAILIIIWLSSKKISQKIMS</sequence>
<evidence type="ECO:0000259" key="7">
    <source>
        <dbReference type="Pfam" id="PF02706"/>
    </source>
</evidence>
<keyword evidence="4 6" id="KW-1133">Transmembrane helix</keyword>
<protein>
    <submittedName>
        <fullName evidence="8">Lipopolysaccharide biosynthesis protein</fullName>
    </submittedName>
</protein>
<keyword evidence="5 6" id="KW-0472">Membrane</keyword>
<dbReference type="EMBL" id="SBIW01000007">
    <property type="protein sequence ID" value="RWY50186.1"/>
    <property type="molecule type" value="Genomic_DNA"/>
</dbReference>
<dbReference type="InterPro" id="IPR003856">
    <property type="entry name" value="LPS_length_determ_N"/>
</dbReference>